<keyword evidence="6" id="KW-1185">Reference proteome</keyword>
<evidence type="ECO:0000256" key="3">
    <source>
        <dbReference type="ARBA" id="ARBA00022448"/>
    </source>
</evidence>
<evidence type="ECO:0000256" key="1">
    <source>
        <dbReference type="ARBA" id="ARBA00004123"/>
    </source>
</evidence>
<dbReference type="Gramene" id="PHT73635">
    <property type="protein sequence ID" value="PHT73635"/>
    <property type="gene ID" value="T459_24420"/>
</dbReference>
<comment type="similarity">
    <text evidence="2">Belongs to the NUP186/NUP192/NUP205 family.</text>
</comment>
<evidence type="ECO:0000256" key="4">
    <source>
        <dbReference type="ARBA" id="ARBA00023242"/>
    </source>
</evidence>
<evidence type="ECO:0000256" key="2">
    <source>
        <dbReference type="ARBA" id="ARBA00005892"/>
    </source>
</evidence>
<comment type="subcellular location">
    <subcellularLocation>
        <location evidence="1">Nucleus</location>
    </subcellularLocation>
</comment>
<proteinExistence type="inferred from homology"/>
<dbReference type="Pfam" id="PF11894">
    <property type="entry name" value="Nup192"/>
    <property type="match status" value="1"/>
</dbReference>
<comment type="caution">
    <text evidence="5">The sequence shown here is derived from an EMBL/GenBank/DDBJ whole genome shotgun (WGS) entry which is preliminary data.</text>
</comment>
<dbReference type="OMA" id="LKEMTVW"/>
<reference evidence="5 6" key="1">
    <citation type="journal article" date="2014" name="Nat. Genet.">
        <title>Genome sequence of the hot pepper provides insights into the evolution of pungency in Capsicum species.</title>
        <authorList>
            <person name="Kim S."/>
            <person name="Park M."/>
            <person name="Yeom S.I."/>
            <person name="Kim Y.M."/>
            <person name="Lee J.M."/>
            <person name="Lee H.A."/>
            <person name="Seo E."/>
            <person name="Choi J."/>
            <person name="Cheong K."/>
            <person name="Kim K.T."/>
            <person name="Jung K."/>
            <person name="Lee G.W."/>
            <person name="Oh S.K."/>
            <person name="Bae C."/>
            <person name="Kim S.B."/>
            <person name="Lee H.Y."/>
            <person name="Kim S.Y."/>
            <person name="Kim M.S."/>
            <person name="Kang B.C."/>
            <person name="Jo Y.D."/>
            <person name="Yang H.B."/>
            <person name="Jeong H.J."/>
            <person name="Kang W.H."/>
            <person name="Kwon J.K."/>
            <person name="Shin C."/>
            <person name="Lim J.Y."/>
            <person name="Park J.H."/>
            <person name="Huh J.H."/>
            <person name="Kim J.S."/>
            <person name="Kim B.D."/>
            <person name="Cohen O."/>
            <person name="Paran I."/>
            <person name="Suh M.C."/>
            <person name="Lee S.B."/>
            <person name="Kim Y.K."/>
            <person name="Shin Y."/>
            <person name="Noh S.J."/>
            <person name="Park J."/>
            <person name="Seo Y.S."/>
            <person name="Kwon S.Y."/>
            <person name="Kim H.A."/>
            <person name="Park J.M."/>
            <person name="Kim H.J."/>
            <person name="Choi S.B."/>
            <person name="Bosland P.W."/>
            <person name="Reeves G."/>
            <person name="Jo S.H."/>
            <person name="Lee B.W."/>
            <person name="Cho H.T."/>
            <person name="Choi H.S."/>
            <person name="Lee M.S."/>
            <person name="Yu Y."/>
            <person name="Do Choi Y."/>
            <person name="Park B.S."/>
            <person name="van Deynze A."/>
            <person name="Ashrafi H."/>
            <person name="Hill T."/>
            <person name="Kim W.T."/>
            <person name="Pai H.S."/>
            <person name="Ahn H.K."/>
            <person name="Yeam I."/>
            <person name="Giovannoni J.J."/>
            <person name="Rose J.K."/>
            <person name="Sorensen I."/>
            <person name="Lee S.J."/>
            <person name="Kim R.W."/>
            <person name="Choi I.Y."/>
            <person name="Choi B.S."/>
            <person name="Lim J.S."/>
            <person name="Lee Y.H."/>
            <person name="Choi D."/>
        </authorList>
    </citation>
    <scope>NUCLEOTIDE SEQUENCE [LARGE SCALE GENOMIC DNA]</scope>
    <source>
        <strain evidence="6">cv. CM334</strain>
    </source>
</reference>
<keyword evidence="4" id="KW-0539">Nucleus</keyword>
<keyword evidence="3" id="KW-0813">Transport</keyword>
<dbReference type="Proteomes" id="UP000222542">
    <property type="component" value="Unassembled WGS sequence"/>
</dbReference>
<dbReference type="STRING" id="4072.A0A2G2YVG6"/>
<reference evidence="5 6" key="2">
    <citation type="journal article" date="2017" name="Genome Biol.">
        <title>New reference genome sequences of hot pepper reveal the massive evolution of plant disease-resistance genes by retroduplication.</title>
        <authorList>
            <person name="Kim S."/>
            <person name="Park J."/>
            <person name="Yeom S.I."/>
            <person name="Kim Y.M."/>
            <person name="Seo E."/>
            <person name="Kim K.T."/>
            <person name="Kim M.S."/>
            <person name="Lee J.M."/>
            <person name="Cheong K."/>
            <person name="Shin H.S."/>
            <person name="Kim S.B."/>
            <person name="Han K."/>
            <person name="Lee J."/>
            <person name="Park M."/>
            <person name="Lee H.A."/>
            <person name="Lee H.Y."/>
            <person name="Lee Y."/>
            <person name="Oh S."/>
            <person name="Lee J.H."/>
            <person name="Choi E."/>
            <person name="Choi E."/>
            <person name="Lee S.E."/>
            <person name="Jeon J."/>
            <person name="Kim H."/>
            <person name="Choi G."/>
            <person name="Song H."/>
            <person name="Lee J."/>
            <person name="Lee S.C."/>
            <person name="Kwon J.K."/>
            <person name="Lee H.Y."/>
            <person name="Koo N."/>
            <person name="Hong Y."/>
            <person name="Kim R.W."/>
            <person name="Kang W.H."/>
            <person name="Huh J.H."/>
            <person name="Kang B.C."/>
            <person name="Yang T.J."/>
            <person name="Lee Y.H."/>
            <person name="Bennetzen J.L."/>
            <person name="Choi D."/>
        </authorList>
    </citation>
    <scope>NUCLEOTIDE SEQUENCE [LARGE SCALE GENOMIC DNA]</scope>
    <source>
        <strain evidence="6">cv. CM334</strain>
    </source>
</reference>
<dbReference type="PANTHER" id="PTHR31344:SF0">
    <property type="entry name" value="NUCLEAR PORE COMPLEX PROTEIN NUP205"/>
    <property type="match status" value="1"/>
</dbReference>
<organism evidence="5 6">
    <name type="scientific">Capsicum annuum</name>
    <name type="common">Capsicum pepper</name>
    <dbReference type="NCBI Taxonomy" id="4072"/>
    <lineage>
        <taxon>Eukaryota</taxon>
        <taxon>Viridiplantae</taxon>
        <taxon>Streptophyta</taxon>
        <taxon>Embryophyta</taxon>
        <taxon>Tracheophyta</taxon>
        <taxon>Spermatophyta</taxon>
        <taxon>Magnoliopsida</taxon>
        <taxon>eudicotyledons</taxon>
        <taxon>Gunneridae</taxon>
        <taxon>Pentapetalae</taxon>
        <taxon>asterids</taxon>
        <taxon>lamiids</taxon>
        <taxon>Solanales</taxon>
        <taxon>Solanaceae</taxon>
        <taxon>Solanoideae</taxon>
        <taxon>Capsiceae</taxon>
        <taxon>Capsicum</taxon>
    </lineage>
</organism>
<dbReference type="AlphaFoldDB" id="A0A2G2YVG6"/>
<name>A0A2G2YVG6_CAPAN</name>
<evidence type="ECO:0000313" key="5">
    <source>
        <dbReference type="EMBL" id="PHT73635.1"/>
    </source>
</evidence>
<dbReference type="InterPro" id="IPR021827">
    <property type="entry name" value="Nup186/Nup192/Nup205"/>
</dbReference>
<gene>
    <name evidence="5" type="ORF">T459_24420</name>
</gene>
<sequence length="598" mass="67987">MALILTQVGVTCMAKLRDERFLCPSGLNSDTVTCIDIMMTKQLPNGACHSILFKLILAILRNESSEALRRRQYALLLSYIQYCQHVLDPDLPTTVMQLLTTDEQENDDDPDLEKIVKDQTEMTHTNFSIIRKESQSLLDLIIKDATHGSESGKTISLYVLDALICIDHEKFFLSQLQSRGFLRSCLMNINNFSQDGGLSLESMQRVCTLEAEIALLLRISHKYGKSGAQVLFSMGAYESISACKALNMQVKGSYRRMDGKFGRELSVDVDKQRMIIAPILRLVFSLTSLVDASEFFEVKNKVVREVIEFVRSHQLLFDQILREDLSDADDLTMEQINLVVGILTKIWPYEETDEYGFVQGLFAMMRFLFSREPDSFITNQSIHFQEEQRKAEVNASRLCFSLSSYLSFLVTKKSLKLPVSDGPMDYRTSAGQQQPTLSLLGFLLNSLPTALERATEDRYLLLSKIQDINELSRQEVDEIINMCVPKGCISSSENIQKRRYVAMMEMCQIVGDRNQLMTLLLLLAENVMNIILVHFQDSSFECGTKPHSKDDLNMLCGQLISALERLELLSEDKTGHDLKVFRRLASSLKEISIQKSHF</sequence>
<dbReference type="EMBL" id="AYRZ02000009">
    <property type="protein sequence ID" value="PHT73635.1"/>
    <property type="molecule type" value="Genomic_DNA"/>
</dbReference>
<accession>A0A2G2YVG6</accession>
<evidence type="ECO:0000313" key="6">
    <source>
        <dbReference type="Proteomes" id="UP000222542"/>
    </source>
</evidence>
<dbReference type="GO" id="GO:0005643">
    <property type="term" value="C:nuclear pore"/>
    <property type="evidence" value="ECO:0007669"/>
    <property type="project" value="InterPro"/>
</dbReference>
<protein>
    <submittedName>
        <fullName evidence="5">Nuclear pore complex protein</fullName>
    </submittedName>
</protein>
<dbReference type="PANTHER" id="PTHR31344">
    <property type="entry name" value="NUCLEAR PORE COMPLEX PROTEIN NUP205"/>
    <property type="match status" value="1"/>
</dbReference>